<dbReference type="PANTHER" id="PTHR30579:SF7">
    <property type="entry name" value="HTH-TYPE TRANSCRIPTIONAL REGULATOR LRHA-RELATED"/>
    <property type="match status" value="1"/>
</dbReference>
<gene>
    <name evidence="6" type="ORF">ACMU_06830</name>
</gene>
<evidence type="ECO:0000313" key="6">
    <source>
        <dbReference type="EMBL" id="KAJ56652.1"/>
    </source>
</evidence>
<dbReference type="Gene3D" id="3.40.190.10">
    <property type="entry name" value="Periplasmic binding protein-like II"/>
    <property type="match status" value="2"/>
</dbReference>
<dbReference type="InterPro" id="IPR000847">
    <property type="entry name" value="LysR_HTH_N"/>
</dbReference>
<dbReference type="SUPFAM" id="SSF46785">
    <property type="entry name" value="Winged helix' DNA-binding domain"/>
    <property type="match status" value="1"/>
</dbReference>
<dbReference type="InterPro" id="IPR036388">
    <property type="entry name" value="WH-like_DNA-bd_sf"/>
</dbReference>
<dbReference type="GO" id="GO:0003700">
    <property type="term" value="F:DNA-binding transcription factor activity"/>
    <property type="evidence" value="ECO:0007669"/>
    <property type="project" value="InterPro"/>
</dbReference>
<keyword evidence="4" id="KW-0804">Transcription</keyword>
<dbReference type="PANTHER" id="PTHR30579">
    <property type="entry name" value="TRANSCRIPTIONAL REGULATOR"/>
    <property type="match status" value="1"/>
</dbReference>
<keyword evidence="3" id="KW-0238">DNA-binding</keyword>
<dbReference type="Gene3D" id="1.10.10.10">
    <property type="entry name" value="Winged helix-like DNA-binding domain superfamily/Winged helix DNA-binding domain"/>
    <property type="match status" value="1"/>
</dbReference>
<protein>
    <recommendedName>
        <fullName evidence="5">HTH lysR-type domain-containing protein</fullName>
    </recommendedName>
</protein>
<keyword evidence="2" id="KW-0805">Transcription regulation</keyword>
<reference evidence="6 7" key="1">
    <citation type="submission" date="2014-03" db="EMBL/GenBank/DDBJ databases">
        <title>Draft Genome Sequence of Actibacterium mucosum KCTC 23349, a Marine Alphaproteobacterium with Complex Ionic Requirements Isolated from Mediterranean Seawater at Malvarrosa Beach, Valencia, Spain.</title>
        <authorList>
            <person name="Arahal D.R."/>
            <person name="Shao Z."/>
            <person name="Lai Q."/>
            <person name="Pujalte M.J."/>
        </authorList>
    </citation>
    <scope>NUCLEOTIDE SEQUENCE [LARGE SCALE GENOMIC DNA]</scope>
    <source>
        <strain evidence="6 7">KCTC 23349</strain>
    </source>
</reference>
<sequence>MRNLDILAIRSFVAVAETGGFTQAAPLVHRSQSAVSMHLRKLELALGLTLLTRSPTGAALTEEGQKFLTEARRILATHDSAIARLTGPQVSGHVRLGIMDDFASAFLPTIIARFQQKFPDVTLHVTTGTTSQFARQLGSRFDLVLATQAQSDLSGTLLRKEPLGWAAQGRPVATPLQLVVMPAGNLFREMAEAALREAGHAYRIAYEGNSIPAVEAAAAAGIGIAVVKQSTAREDLVLLDAKDGLPRLAPVGIVLHESETSHTDAAVKSLRKYLVQAFAGSAG</sequence>
<comment type="similarity">
    <text evidence="1">Belongs to the LysR transcriptional regulatory family.</text>
</comment>
<dbReference type="OrthoDB" id="1631201at2"/>
<evidence type="ECO:0000256" key="4">
    <source>
        <dbReference type="ARBA" id="ARBA00023163"/>
    </source>
</evidence>
<evidence type="ECO:0000259" key="5">
    <source>
        <dbReference type="PROSITE" id="PS50931"/>
    </source>
</evidence>
<dbReference type="RefSeq" id="WP_051587997.1">
    <property type="nucleotide sequence ID" value="NZ_JFKE01000002.1"/>
</dbReference>
<dbReference type="PRINTS" id="PR00039">
    <property type="entry name" value="HTHLYSR"/>
</dbReference>
<dbReference type="AlphaFoldDB" id="A0A037ZM73"/>
<dbReference type="GO" id="GO:0003677">
    <property type="term" value="F:DNA binding"/>
    <property type="evidence" value="ECO:0007669"/>
    <property type="project" value="UniProtKB-KW"/>
</dbReference>
<evidence type="ECO:0000313" key="7">
    <source>
        <dbReference type="Proteomes" id="UP000026249"/>
    </source>
</evidence>
<dbReference type="FunFam" id="1.10.10.10:FF:000001">
    <property type="entry name" value="LysR family transcriptional regulator"/>
    <property type="match status" value="1"/>
</dbReference>
<dbReference type="Pfam" id="PF00126">
    <property type="entry name" value="HTH_1"/>
    <property type="match status" value="1"/>
</dbReference>
<dbReference type="InterPro" id="IPR036390">
    <property type="entry name" value="WH_DNA-bd_sf"/>
</dbReference>
<accession>A0A037ZM73</accession>
<dbReference type="InterPro" id="IPR005119">
    <property type="entry name" value="LysR_subst-bd"/>
</dbReference>
<feature type="domain" description="HTH lysR-type" evidence="5">
    <location>
        <begin position="4"/>
        <end position="61"/>
    </location>
</feature>
<dbReference type="SUPFAM" id="SSF53850">
    <property type="entry name" value="Periplasmic binding protein-like II"/>
    <property type="match status" value="1"/>
</dbReference>
<dbReference type="PROSITE" id="PS50931">
    <property type="entry name" value="HTH_LYSR"/>
    <property type="match status" value="1"/>
</dbReference>
<name>A0A037ZM73_9RHOB</name>
<dbReference type="EMBL" id="JFKE01000002">
    <property type="protein sequence ID" value="KAJ56652.1"/>
    <property type="molecule type" value="Genomic_DNA"/>
</dbReference>
<dbReference type="Proteomes" id="UP000026249">
    <property type="component" value="Unassembled WGS sequence"/>
</dbReference>
<proteinExistence type="inferred from homology"/>
<dbReference type="Pfam" id="PF03466">
    <property type="entry name" value="LysR_substrate"/>
    <property type="match status" value="1"/>
</dbReference>
<organism evidence="6 7">
    <name type="scientific">Actibacterium mucosum KCTC 23349</name>
    <dbReference type="NCBI Taxonomy" id="1454373"/>
    <lineage>
        <taxon>Bacteria</taxon>
        <taxon>Pseudomonadati</taxon>
        <taxon>Pseudomonadota</taxon>
        <taxon>Alphaproteobacteria</taxon>
        <taxon>Rhodobacterales</taxon>
        <taxon>Roseobacteraceae</taxon>
        <taxon>Actibacterium</taxon>
    </lineage>
</organism>
<evidence type="ECO:0000256" key="2">
    <source>
        <dbReference type="ARBA" id="ARBA00023015"/>
    </source>
</evidence>
<dbReference type="STRING" id="1454373.ACMU_06830"/>
<keyword evidence="7" id="KW-1185">Reference proteome</keyword>
<evidence type="ECO:0000256" key="3">
    <source>
        <dbReference type="ARBA" id="ARBA00023125"/>
    </source>
</evidence>
<comment type="caution">
    <text evidence="6">The sequence shown here is derived from an EMBL/GenBank/DDBJ whole genome shotgun (WGS) entry which is preliminary data.</text>
</comment>
<evidence type="ECO:0000256" key="1">
    <source>
        <dbReference type="ARBA" id="ARBA00009437"/>
    </source>
</evidence>
<dbReference type="InterPro" id="IPR050176">
    <property type="entry name" value="LTTR"/>
</dbReference>